<evidence type="ECO:0000256" key="1">
    <source>
        <dbReference type="SAM" id="MobiDB-lite"/>
    </source>
</evidence>
<reference evidence="2 3" key="1">
    <citation type="journal article" date="2015" name="Plant Cell">
        <title>Oil accumulation by the oleaginous diatom Fistulifera solaris as revealed by the genome and transcriptome.</title>
        <authorList>
            <person name="Tanaka T."/>
            <person name="Maeda Y."/>
            <person name="Veluchamy A."/>
            <person name="Tanaka M."/>
            <person name="Abida H."/>
            <person name="Marechal E."/>
            <person name="Bowler C."/>
            <person name="Muto M."/>
            <person name="Sunaga Y."/>
            <person name="Tanaka M."/>
            <person name="Yoshino T."/>
            <person name="Taniguchi T."/>
            <person name="Fukuda Y."/>
            <person name="Nemoto M."/>
            <person name="Matsumoto M."/>
            <person name="Wong P.S."/>
            <person name="Aburatani S."/>
            <person name="Fujibuchi W."/>
        </authorList>
    </citation>
    <scope>NUCLEOTIDE SEQUENCE [LARGE SCALE GENOMIC DNA]</scope>
    <source>
        <strain evidence="2 3">JPCC DA0580</strain>
    </source>
</reference>
<proteinExistence type="predicted"/>
<dbReference type="AlphaFoldDB" id="A0A1Z5KTG1"/>
<keyword evidence="3" id="KW-1185">Reference proteome</keyword>
<feature type="region of interest" description="Disordered" evidence="1">
    <location>
        <begin position="254"/>
        <end position="274"/>
    </location>
</feature>
<feature type="compositionally biased region" description="Low complexity" evidence="1">
    <location>
        <begin position="257"/>
        <end position="267"/>
    </location>
</feature>
<dbReference type="Gene3D" id="1.10.30.10">
    <property type="entry name" value="High mobility group box domain"/>
    <property type="match status" value="1"/>
</dbReference>
<name>A0A1Z5KTG1_FISSO</name>
<dbReference type="SUPFAM" id="SSF47095">
    <property type="entry name" value="HMG-box"/>
    <property type="match status" value="1"/>
</dbReference>
<dbReference type="Proteomes" id="UP000198406">
    <property type="component" value="Unassembled WGS sequence"/>
</dbReference>
<sequence length="274" mass="31292">MAAFIDQQLDGDLREFARIFAGDSDDIGFEQMIARVTYNDQSILSPIRCISPICPAAFDGPCLPTNPYPDVLGKLKSPEVPSHLQPMQESGLPSNYKQGSRELEASAVIQSSNLSTHMLPSPDFTTYLAQQSAPLSSTQLGDETHPTATKKKKKRSSVTPALSAYNFFFRDERDRILKKHQDVAYTAERQDLLLQRHWQQDRSQKRRHVKTHGKINFATLSKCISMRWKQLPEHAKEFYREISLRDWDRFRHESQDTSDASSSSSSDVNHHPEW</sequence>
<organism evidence="2 3">
    <name type="scientific">Fistulifera solaris</name>
    <name type="common">Oleaginous diatom</name>
    <dbReference type="NCBI Taxonomy" id="1519565"/>
    <lineage>
        <taxon>Eukaryota</taxon>
        <taxon>Sar</taxon>
        <taxon>Stramenopiles</taxon>
        <taxon>Ochrophyta</taxon>
        <taxon>Bacillariophyta</taxon>
        <taxon>Bacillariophyceae</taxon>
        <taxon>Bacillariophycidae</taxon>
        <taxon>Naviculales</taxon>
        <taxon>Naviculaceae</taxon>
        <taxon>Fistulifera</taxon>
    </lineage>
</organism>
<evidence type="ECO:0008006" key="4">
    <source>
        <dbReference type="Google" id="ProtNLM"/>
    </source>
</evidence>
<evidence type="ECO:0000313" key="2">
    <source>
        <dbReference type="EMBL" id="GAX29467.1"/>
    </source>
</evidence>
<dbReference type="InParanoid" id="A0A1Z5KTG1"/>
<dbReference type="InterPro" id="IPR036910">
    <property type="entry name" value="HMG_box_dom_sf"/>
</dbReference>
<evidence type="ECO:0000313" key="3">
    <source>
        <dbReference type="Proteomes" id="UP000198406"/>
    </source>
</evidence>
<dbReference type="OrthoDB" id="48979at2759"/>
<dbReference type="CDD" id="cd00084">
    <property type="entry name" value="HMG-box_SF"/>
    <property type="match status" value="1"/>
</dbReference>
<gene>
    <name evidence="2" type="ORF">FisN_16Hh091</name>
</gene>
<protein>
    <recommendedName>
        <fullName evidence="4">HMG box domain-containing protein</fullName>
    </recommendedName>
</protein>
<dbReference type="EMBL" id="BDSP01000289">
    <property type="protein sequence ID" value="GAX29467.1"/>
    <property type="molecule type" value="Genomic_DNA"/>
</dbReference>
<comment type="caution">
    <text evidence="2">The sequence shown here is derived from an EMBL/GenBank/DDBJ whole genome shotgun (WGS) entry which is preliminary data.</text>
</comment>
<accession>A0A1Z5KTG1</accession>
<feature type="region of interest" description="Disordered" evidence="1">
    <location>
        <begin position="135"/>
        <end position="156"/>
    </location>
</feature>